<keyword evidence="3" id="KW-1185">Reference proteome</keyword>
<name>A0A8J5RU86_ZIZPA</name>
<reference evidence="2" key="2">
    <citation type="submission" date="2021-02" db="EMBL/GenBank/DDBJ databases">
        <authorList>
            <person name="Kimball J.A."/>
            <person name="Haas M.W."/>
            <person name="Macchietto M."/>
            <person name="Kono T."/>
            <person name="Duquette J."/>
            <person name="Shao M."/>
        </authorList>
    </citation>
    <scope>NUCLEOTIDE SEQUENCE</scope>
    <source>
        <tissue evidence="2">Fresh leaf tissue</tissue>
    </source>
</reference>
<sequence>MGRGKRSAIASLFGFKSHGGRSGGERQQQEEDAKAAAAAAAGRQQQTYYHYQPRGRKVRPSDDDDYGRQWYADRDINRRASEFIERVHRGILEGNEQDG</sequence>
<evidence type="ECO:0000256" key="1">
    <source>
        <dbReference type="SAM" id="MobiDB-lite"/>
    </source>
</evidence>
<dbReference type="Proteomes" id="UP000729402">
    <property type="component" value="Unassembled WGS sequence"/>
</dbReference>
<feature type="compositionally biased region" description="Low complexity" evidence="1">
    <location>
        <begin position="35"/>
        <end position="46"/>
    </location>
</feature>
<proteinExistence type="predicted"/>
<reference evidence="2" key="1">
    <citation type="journal article" date="2021" name="bioRxiv">
        <title>Whole Genome Assembly and Annotation of Northern Wild Rice, Zizania palustris L., Supports a Whole Genome Duplication in the Zizania Genus.</title>
        <authorList>
            <person name="Haas M."/>
            <person name="Kono T."/>
            <person name="Macchietto M."/>
            <person name="Millas R."/>
            <person name="McGilp L."/>
            <person name="Shao M."/>
            <person name="Duquette J."/>
            <person name="Hirsch C.N."/>
            <person name="Kimball J."/>
        </authorList>
    </citation>
    <scope>NUCLEOTIDE SEQUENCE</scope>
    <source>
        <tissue evidence="2">Fresh leaf tissue</tissue>
    </source>
</reference>
<dbReference type="EMBL" id="JAAALK010000290">
    <property type="protein sequence ID" value="KAG8045279.1"/>
    <property type="molecule type" value="Genomic_DNA"/>
</dbReference>
<dbReference type="OrthoDB" id="785823at2759"/>
<accession>A0A8J5RU86</accession>
<gene>
    <name evidence="2" type="ORF">GUJ93_ZPchr0008g12785</name>
</gene>
<organism evidence="2 3">
    <name type="scientific">Zizania palustris</name>
    <name type="common">Northern wild rice</name>
    <dbReference type="NCBI Taxonomy" id="103762"/>
    <lineage>
        <taxon>Eukaryota</taxon>
        <taxon>Viridiplantae</taxon>
        <taxon>Streptophyta</taxon>
        <taxon>Embryophyta</taxon>
        <taxon>Tracheophyta</taxon>
        <taxon>Spermatophyta</taxon>
        <taxon>Magnoliopsida</taxon>
        <taxon>Liliopsida</taxon>
        <taxon>Poales</taxon>
        <taxon>Poaceae</taxon>
        <taxon>BOP clade</taxon>
        <taxon>Oryzoideae</taxon>
        <taxon>Oryzeae</taxon>
        <taxon>Zizaniinae</taxon>
        <taxon>Zizania</taxon>
    </lineage>
</organism>
<dbReference type="PANTHER" id="PTHR33511">
    <property type="entry name" value="OS06G0632400 PROTEIN"/>
    <property type="match status" value="1"/>
</dbReference>
<feature type="region of interest" description="Disordered" evidence="1">
    <location>
        <begin position="11"/>
        <end position="66"/>
    </location>
</feature>
<evidence type="ECO:0000313" key="2">
    <source>
        <dbReference type="EMBL" id="KAG8045279.1"/>
    </source>
</evidence>
<feature type="compositionally biased region" description="Basic and acidic residues" evidence="1">
    <location>
        <begin position="23"/>
        <end position="34"/>
    </location>
</feature>
<comment type="caution">
    <text evidence="2">The sequence shown here is derived from an EMBL/GenBank/DDBJ whole genome shotgun (WGS) entry which is preliminary data.</text>
</comment>
<protein>
    <submittedName>
        <fullName evidence="2">Uncharacterized protein</fullName>
    </submittedName>
</protein>
<evidence type="ECO:0000313" key="3">
    <source>
        <dbReference type="Proteomes" id="UP000729402"/>
    </source>
</evidence>
<dbReference type="AlphaFoldDB" id="A0A8J5RU86"/>